<accession>A0A2S9IIL3</accession>
<dbReference type="Proteomes" id="UP000239434">
    <property type="component" value="Unassembled WGS sequence"/>
</dbReference>
<evidence type="ECO:0000313" key="5">
    <source>
        <dbReference type="EMBL" id="PRD40370.1"/>
    </source>
</evidence>
<comment type="caution">
    <text evidence="5">The sequence shown here is derived from an EMBL/GenBank/DDBJ whole genome shotgun (WGS) entry which is preliminary data.</text>
</comment>
<evidence type="ECO:0000256" key="2">
    <source>
        <dbReference type="ARBA" id="ARBA00023125"/>
    </source>
</evidence>
<gene>
    <name evidence="5" type="ORF">C5748_27390</name>
</gene>
<keyword evidence="1" id="KW-0805">Transcription regulation</keyword>
<evidence type="ECO:0000256" key="3">
    <source>
        <dbReference type="ARBA" id="ARBA00023163"/>
    </source>
</evidence>
<feature type="domain" description="HTH araC/xylS-type" evidence="4">
    <location>
        <begin position="139"/>
        <end position="238"/>
    </location>
</feature>
<dbReference type="GO" id="GO:0043565">
    <property type="term" value="F:sequence-specific DNA binding"/>
    <property type="evidence" value="ECO:0007669"/>
    <property type="project" value="InterPro"/>
</dbReference>
<evidence type="ECO:0000259" key="4">
    <source>
        <dbReference type="PROSITE" id="PS01124"/>
    </source>
</evidence>
<evidence type="ECO:0000313" key="6">
    <source>
        <dbReference type="Proteomes" id="UP000239434"/>
    </source>
</evidence>
<dbReference type="PROSITE" id="PS01124">
    <property type="entry name" value="HTH_ARAC_FAMILY_2"/>
    <property type="match status" value="1"/>
</dbReference>
<keyword evidence="2" id="KW-0238">DNA-binding</keyword>
<dbReference type="SUPFAM" id="SSF46689">
    <property type="entry name" value="Homeodomain-like"/>
    <property type="match status" value="1"/>
</dbReference>
<dbReference type="SMART" id="SM00342">
    <property type="entry name" value="HTH_ARAC"/>
    <property type="match status" value="1"/>
</dbReference>
<dbReference type="InterPro" id="IPR050204">
    <property type="entry name" value="AraC_XylS_family_regulators"/>
</dbReference>
<protein>
    <recommendedName>
        <fullName evidence="4">HTH araC/xylS-type domain-containing protein</fullName>
    </recommendedName>
</protein>
<reference evidence="5 6" key="1">
    <citation type="submission" date="2018-02" db="EMBL/GenBank/DDBJ databases">
        <title>The draft genome of Phyllobacterium sp. 1N-3.</title>
        <authorList>
            <person name="Liu L."/>
            <person name="Li L."/>
            <person name="Zhang X."/>
            <person name="Wang T."/>
            <person name="Liang L."/>
        </authorList>
    </citation>
    <scope>NUCLEOTIDE SEQUENCE [LARGE SCALE GENOMIC DNA]</scope>
    <source>
        <strain evidence="5 6">1N-3</strain>
    </source>
</reference>
<organism evidence="5 6">
    <name type="scientific">Phyllobacterium phragmitis</name>
    <dbReference type="NCBI Taxonomy" id="2670329"/>
    <lineage>
        <taxon>Bacteria</taxon>
        <taxon>Pseudomonadati</taxon>
        <taxon>Pseudomonadota</taxon>
        <taxon>Alphaproteobacteria</taxon>
        <taxon>Hyphomicrobiales</taxon>
        <taxon>Phyllobacteriaceae</taxon>
        <taxon>Phyllobacterium</taxon>
    </lineage>
</organism>
<dbReference type="InterPro" id="IPR009057">
    <property type="entry name" value="Homeodomain-like_sf"/>
</dbReference>
<proteinExistence type="predicted"/>
<dbReference type="PANTHER" id="PTHR46796:SF6">
    <property type="entry name" value="ARAC SUBFAMILY"/>
    <property type="match status" value="1"/>
</dbReference>
<dbReference type="GO" id="GO:0003700">
    <property type="term" value="F:DNA-binding transcription factor activity"/>
    <property type="evidence" value="ECO:0007669"/>
    <property type="project" value="InterPro"/>
</dbReference>
<dbReference type="EMBL" id="PVBR01000076">
    <property type="protein sequence ID" value="PRD40370.1"/>
    <property type="molecule type" value="Genomic_DNA"/>
</dbReference>
<dbReference type="AlphaFoldDB" id="A0A2S9IIL3"/>
<dbReference type="Pfam" id="PF12833">
    <property type="entry name" value="HTH_18"/>
    <property type="match status" value="1"/>
</dbReference>
<name>A0A2S9IIL3_9HYPH</name>
<dbReference type="PANTHER" id="PTHR46796">
    <property type="entry name" value="HTH-TYPE TRANSCRIPTIONAL ACTIVATOR RHAS-RELATED"/>
    <property type="match status" value="1"/>
</dbReference>
<keyword evidence="3" id="KW-0804">Transcription</keyword>
<dbReference type="Gene3D" id="1.10.10.60">
    <property type="entry name" value="Homeodomain-like"/>
    <property type="match status" value="1"/>
</dbReference>
<keyword evidence="6" id="KW-1185">Reference proteome</keyword>
<sequence>MRQFGMEHWSLNLITEGGISYASGNGLKGSSGDMYLHSYASPFSGAAQNLGLLHVMLNRDNFYDVADALDRMVDQTLAGPMSAILRNFLISLGNHANGLGIAEIPAVNEAFAHLLKATVRPNADALEAARMPIAATQFAMARRIINDNLKSPDLTPDMICSRMGISRRQLFYIFEQHGGVMRFITQRRLAACYGALVTSTDKKRIGSVAYEYGFTNLSSFYRQFQARFGFRPSEARSAWLNGHTVRKTTDGSFADWLLRADGA</sequence>
<evidence type="ECO:0000256" key="1">
    <source>
        <dbReference type="ARBA" id="ARBA00023015"/>
    </source>
</evidence>
<dbReference type="InterPro" id="IPR018060">
    <property type="entry name" value="HTH_AraC"/>
</dbReference>